<comment type="caution">
    <text evidence="1">The sequence shown here is derived from an EMBL/GenBank/DDBJ whole genome shotgun (WGS) entry which is preliminary data.</text>
</comment>
<sequence length="248" mass="28127">MYYKDDLCWSADLKSKAIEDIISIGSFMEVLVLNHYVLVRKIISGIVPNLIPQQPCTPPPKDEWDRLFQPMFDEYFTPQTIDVSLILVNVAPRAVDLADSPVSKSIDQDAPSTNKVMLIKLKCIYKIKIDEFGRVLKNKARLVAQRFKIAISQSPRGIFLNQSKYAYEIIKKYGLLTSDSVDIAMVEKNKLDKDLQGTPVDATLYHGMIGSLMYLTSSLLDLIYAVCLCAWYQAKPTEKHLNAVKQIF</sequence>
<proteinExistence type="predicted"/>
<gene>
    <name evidence="1" type="ORF">Tci_268660</name>
</gene>
<dbReference type="PANTHER" id="PTHR11439">
    <property type="entry name" value="GAG-POL-RELATED RETROTRANSPOSON"/>
    <property type="match status" value="1"/>
</dbReference>
<dbReference type="EMBL" id="BKCJ010082678">
    <property type="protein sequence ID" value="GEW96684.1"/>
    <property type="molecule type" value="Genomic_DNA"/>
</dbReference>
<accession>A0A699GZV3</accession>
<evidence type="ECO:0000313" key="1">
    <source>
        <dbReference type="EMBL" id="GEW96684.1"/>
    </source>
</evidence>
<dbReference type="PANTHER" id="PTHR11439:SF483">
    <property type="entry name" value="PEPTIDE SYNTHASE GLIP-LIKE, PUTATIVE (AFU_ORTHOLOGUE AFUA_3G12920)-RELATED"/>
    <property type="match status" value="1"/>
</dbReference>
<reference evidence="1" key="1">
    <citation type="journal article" date="2019" name="Sci. Rep.">
        <title>Draft genome of Tanacetum cinerariifolium, the natural source of mosquito coil.</title>
        <authorList>
            <person name="Yamashiro T."/>
            <person name="Shiraishi A."/>
            <person name="Satake H."/>
            <person name="Nakayama K."/>
        </authorList>
    </citation>
    <scope>NUCLEOTIDE SEQUENCE</scope>
</reference>
<dbReference type="AlphaFoldDB" id="A0A699GZV3"/>
<organism evidence="1">
    <name type="scientific">Tanacetum cinerariifolium</name>
    <name type="common">Dalmatian daisy</name>
    <name type="synonym">Chrysanthemum cinerariifolium</name>
    <dbReference type="NCBI Taxonomy" id="118510"/>
    <lineage>
        <taxon>Eukaryota</taxon>
        <taxon>Viridiplantae</taxon>
        <taxon>Streptophyta</taxon>
        <taxon>Embryophyta</taxon>
        <taxon>Tracheophyta</taxon>
        <taxon>Spermatophyta</taxon>
        <taxon>Magnoliopsida</taxon>
        <taxon>eudicotyledons</taxon>
        <taxon>Gunneridae</taxon>
        <taxon>Pentapetalae</taxon>
        <taxon>asterids</taxon>
        <taxon>campanulids</taxon>
        <taxon>Asterales</taxon>
        <taxon>Asteraceae</taxon>
        <taxon>Asteroideae</taxon>
        <taxon>Anthemideae</taxon>
        <taxon>Anthemidinae</taxon>
        <taxon>Tanacetum</taxon>
    </lineage>
</organism>
<name>A0A699GZV3_TANCI</name>
<protein>
    <submittedName>
        <fullName evidence="1">Uncharacterized mitochondrial protein AtMg00810-like</fullName>
    </submittedName>
</protein>